<feature type="domain" description="Thioredoxin" evidence="2">
    <location>
        <begin position="36"/>
        <end position="173"/>
    </location>
</feature>
<dbReference type="Proteomes" id="UP000324575">
    <property type="component" value="Unassembled WGS sequence"/>
</dbReference>
<reference evidence="3 4" key="1">
    <citation type="submission" date="2019-03" db="EMBL/GenBank/DDBJ databases">
        <title>Single cell metagenomics reveals metabolic interactions within the superorganism composed of flagellate Streblomastix strix and complex community of Bacteroidetes bacteria on its surface.</title>
        <authorList>
            <person name="Treitli S.C."/>
            <person name="Kolisko M."/>
            <person name="Husnik F."/>
            <person name="Keeling P."/>
            <person name="Hampl V."/>
        </authorList>
    </citation>
    <scope>NUCLEOTIDE SEQUENCE [LARGE SCALE GENOMIC DNA]</scope>
    <source>
        <strain evidence="3">St1</strain>
    </source>
</reference>
<evidence type="ECO:0000313" key="4">
    <source>
        <dbReference type="Proteomes" id="UP000324575"/>
    </source>
</evidence>
<dbReference type="InterPro" id="IPR036249">
    <property type="entry name" value="Thioredoxin-like_sf"/>
</dbReference>
<dbReference type="SUPFAM" id="SSF52833">
    <property type="entry name" value="Thioredoxin-like"/>
    <property type="match status" value="1"/>
</dbReference>
<dbReference type="Pfam" id="PF00578">
    <property type="entry name" value="AhpC-TSA"/>
    <property type="match status" value="1"/>
</dbReference>
<sequence length="173" mass="20112">MRKKVLQVLIYCIIVSLILLLVIYSISRIREKKIVEENIQTFPSFCASSIINNIEICSDSLPNVPVLLMFMYPDCDFCQEEINQLKKNQNKLQNISILLITAAPQEQAENFYINQELTQITNLHFLSDTEMKITELFNVNIIPSIFLYDKNKKLTQNFKGEIKVEALLKYLSE</sequence>
<comment type="caution">
    <text evidence="3">The sequence shown here is derived from an EMBL/GenBank/DDBJ whole genome shotgun (WGS) entry which is preliminary data.</text>
</comment>
<keyword evidence="1" id="KW-1133">Transmembrane helix</keyword>
<proteinExistence type="predicted"/>
<feature type="transmembrane region" description="Helical" evidence="1">
    <location>
        <begin position="6"/>
        <end position="26"/>
    </location>
</feature>
<evidence type="ECO:0000256" key="1">
    <source>
        <dbReference type="SAM" id="Phobius"/>
    </source>
</evidence>
<name>A0A5M8P4Z5_9BACT</name>
<organism evidence="3 4">
    <name type="scientific">Candidatus Ordinivivax streblomastigis</name>
    <dbReference type="NCBI Taxonomy" id="2540710"/>
    <lineage>
        <taxon>Bacteria</taxon>
        <taxon>Pseudomonadati</taxon>
        <taxon>Bacteroidota</taxon>
        <taxon>Bacteroidia</taxon>
        <taxon>Bacteroidales</taxon>
        <taxon>Candidatus Ordinivivax</taxon>
    </lineage>
</organism>
<dbReference type="PROSITE" id="PS51352">
    <property type="entry name" value="THIOREDOXIN_2"/>
    <property type="match status" value="1"/>
</dbReference>
<protein>
    <submittedName>
        <fullName evidence="3">Thiol-disulfide oxidoreductase ResA</fullName>
    </submittedName>
</protein>
<keyword evidence="1" id="KW-0472">Membrane</keyword>
<accession>A0A5M8P4Z5</accession>
<evidence type="ECO:0000313" key="3">
    <source>
        <dbReference type="EMBL" id="KAA6303543.1"/>
    </source>
</evidence>
<dbReference type="InterPro" id="IPR000866">
    <property type="entry name" value="AhpC/TSA"/>
</dbReference>
<dbReference type="Gene3D" id="3.40.30.10">
    <property type="entry name" value="Glutaredoxin"/>
    <property type="match status" value="1"/>
</dbReference>
<keyword evidence="1" id="KW-0812">Transmembrane</keyword>
<dbReference type="EMBL" id="SNRX01000001">
    <property type="protein sequence ID" value="KAA6303543.1"/>
    <property type="molecule type" value="Genomic_DNA"/>
</dbReference>
<evidence type="ECO:0000259" key="2">
    <source>
        <dbReference type="PROSITE" id="PS51352"/>
    </source>
</evidence>
<gene>
    <name evidence="3" type="ORF">EZS26_000094</name>
</gene>
<dbReference type="AlphaFoldDB" id="A0A5M8P4Z5"/>
<dbReference type="InterPro" id="IPR013766">
    <property type="entry name" value="Thioredoxin_domain"/>
</dbReference>